<dbReference type="CDD" id="cd01879">
    <property type="entry name" value="FeoB"/>
    <property type="match status" value="1"/>
</dbReference>
<evidence type="ECO:0000313" key="20">
    <source>
        <dbReference type="Proteomes" id="UP000824229"/>
    </source>
</evidence>
<protein>
    <recommendedName>
        <fullName evidence="14 17">Ferrous iron transport protein B</fullName>
    </recommendedName>
</protein>
<dbReference type="Gene3D" id="1.10.287.1770">
    <property type="match status" value="1"/>
</dbReference>
<feature type="transmembrane region" description="Helical" evidence="17">
    <location>
        <begin position="672"/>
        <end position="699"/>
    </location>
</feature>
<dbReference type="InterPro" id="IPR041069">
    <property type="entry name" value="FeoB_Cyto"/>
</dbReference>
<reference evidence="19" key="1">
    <citation type="journal article" date="2021" name="PeerJ">
        <title>Extensive microbial diversity within the chicken gut microbiome revealed by metagenomics and culture.</title>
        <authorList>
            <person name="Gilroy R."/>
            <person name="Ravi A."/>
            <person name="Getino M."/>
            <person name="Pursley I."/>
            <person name="Horton D.L."/>
            <person name="Alikhan N.F."/>
            <person name="Baker D."/>
            <person name="Gharbi K."/>
            <person name="Hall N."/>
            <person name="Watson M."/>
            <person name="Adriaenssens E.M."/>
            <person name="Foster-Nyarko E."/>
            <person name="Jarju S."/>
            <person name="Secka A."/>
            <person name="Antonio M."/>
            <person name="Oren A."/>
            <person name="Chaudhuri R.R."/>
            <person name="La Ragione R."/>
            <person name="Hildebrand F."/>
            <person name="Pallen M.J."/>
        </authorList>
    </citation>
    <scope>NUCLEOTIDE SEQUENCE</scope>
    <source>
        <strain evidence="19">B5-657</strain>
    </source>
</reference>
<feature type="transmembrane region" description="Helical" evidence="17">
    <location>
        <begin position="335"/>
        <end position="354"/>
    </location>
</feature>
<dbReference type="PANTHER" id="PTHR43185:SF1">
    <property type="entry name" value="FE(2+) TRANSPORTER FEOB"/>
    <property type="match status" value="1"/>
</dbReference>
<dbReference type="Pfam" id="PF02421">
    <property type="entry name" value="FeoB_N"/>
    <property type="match status" value="1"/>
</dbReference>
<keyword evidence="16" id="KW-0460">Magnesium</keyword>
<dbReference type="GO" id="GO:0005525">
    <property type="term" value="F:GTP binding"/>
    <property type="evidence" value="ECO:0007669"/>
    <property type="project" value="UniProtKB-KW"/>
</dbReference>
<feature type="transmembrane region" description="Helical" evidence="17">
    <location>
        <begin position="284"/>
        <end position="302"/>
    </location>
</feature>
<comment type="similarity">
    <text evidence="17">Belongs to the TRAFAC class TrmE-Era-EngA-EngB-Septin-like GTPase superfamily. FeoB GTPase (TC 9.A.8) family.</text>
</comment>
<feature type="binding site" evidence="15">
    <location>
        <begin position="114"/>
        <end position="117"/>
    </location>
    <ligand>
        <name>GTP</name>
        <dbReference type="ChEBI" id="CHEBI:37565"/>
        <label>1</label>
    </ligand>
</feature>
<feature type="binding site" evidence="16">
    <location>
        <position position="20"/>
    </location>
    <ligand>
        <name>Mg(2+)</name>
        <dbReference type="ChEBI" id="CHEBI:18420"/>
        <label>2</label>
    </ligand>
</feature>
<dbReference type="PRINTS" id="PR00326">
    <property type="entry name" value="GTP1OBG"/>
</dbReference>
<evidence type="ECO:0000256" key="5">
    <source>
        <dbReference type="ARBA" id="ARBA00022496"/>
    </source>
</evidence>
<evidence type="ECO:0000259" key="18">
    <source>
        <dbReference type="PROSITE" id="PS51711"/>
    </source>
</evidence>
<evidence type="ECO:0000256" key="11">
    <source>
        <dbReference type="ARBA" id="ARBA00023065"/>
    </source>
</evidence>
<proteinExistence type="inferred from homology"/>
<comment type="subcellular location">
    <subcellularLocation>
        <location evidence="2">Cell inner membrane</location>
        <topology evidence="2">Multi-pass membrane protein</topology>
    </subcellularLocation>
    <subcellularLocation>
        <location evidence="17">Cell membrane</location>
        <topology evidence="17">Multi-pass membrane protein</topology>
    </subcellularLocation>
</comment>
<reference evidence="19" key="2">
    <citation type="submission" date="2021-04" db="EMBL/GenBank/DDBJ databases">
        <authorList>
            <person name="Gilroy R."/>
        </authorList>
    </citation>
    <scope>NUCLEOTIDE SEQUENCE</scope>
    <source>
        <strain evidence="19">B5-657</strain>
    </source>
</reference>
<dbReference type="InterPro" id="IPR050860">
    <property type="entry name" value="FeoB_GTPase"/>
</dbReference>
<keyword evidence="4" id="KW-1003">Cell membrane</keyword>
<keyword evidence="16" id="KW-0479">Metal-binding</keyword>
<dbReference type="GO" id="GO:0046872">
    <property type="term" value="F:metal ion binding"/>
    <property type="evidence" value="ECO:0007669"/>
    <property type="project" value="UniProtKB-KW"/>
</dbReference>
<evidence type="ECO:0000256" key="7">
    <source>
        <dbReference type="ARBA" id="ARBA00022692"/>
    </source>
</evidence>
<evidence type="ECO:0000256" key="10">
    <source>
        <dbReference type="ARBA" id="ARBA00023004"/>
    </source>
</evidence>
<feature type="binding site" evidence="15">
    <location>
        <begin position="9"/>
        <end position="16"/>
    </location>
    <ligand>
        <name>GTP</name>
        <dbReference type="ChEBI" id="CHEBI:37565"/>
        <label>1</label>
    </ligand>
</feature>
<feature type="transmembrane region" description="Helical" evidence="17">
    <location>
        <begin position="609"/>
        <end position="635"/>
    </location>
</feature>
<feature type="transmembrane region" description="Helical" evidence="17">
    <location>
        <begin position="647"/>
        <end position="666"/>
    </location>
</feature>
<sequence>MSIKIGLAGNPNSGKTTLFNALTGATQYVGNWPGVTVEKKSGKLKGNKEVEIIDLPGIYSLSPYTLEEVVTRRFLIDDHPDVVINIIDATNIERNLYLTTQILEFGIPTVIALNMMDLIRKKGDHISCKALSKQLGCPVVEISALKEEGIKDAVNKAIEIAKQGRIKKFALPMMEEVEEAITQIKDLLSVHNTTLSLNNDWIAIKLFERDEEIVKQLSLDQSTMTQIEEIIKACEIELDDDCESIITSERYAYIGDVVSHVVKKGNQSKETVSDRIDKIITNRFLALPIFVLIMWFVYYISVSSLGTIVTDWTNDTLFGEIIQGNMQNFLETANVAPWLTALICDGIIGGVGAVLGFVPQIMLLFFFLAILEDCGYMARVAFIMDRIFRKFGLSGKSFIPMLIGSGCGVPGIMASRTLENDKDRKMTIMLTTFIPCGAKLPIIALFAGAMFGGASWVAPTVYFMCITMVVICGMILKQTKLFAGEPAPFVMELPTYHIPGLKGVLIHMWDRGKGFIIKAGTVIFVACGLIWFLQSFSWSLEMVEGEGSILASIGNVVAPIFAPLGFGNWEAAVATITGLVAKENVVATYGVLYGIADATEETSDLLSVIAANFTAVSAFSFIAFNMLCAPCFAAVGAIRREMGSWKWTFIATGFQTFTAYLVALLINKVGTALLLGGSIIEAIIAIAIVAIVIISVFIWGRGKSQETSFDV</sequence>
<dbReference type="Pfam" id="PF17910">
    <property type="entry name" value="FeoB_Cyto"/>
    <property type="match status" value="1"/>
</dbReference>
<evidence type="ECO:0000256" key="12">
    <source>
        <dbReference type="ARBA" id="ARBA00023134"/>
    </source>
</evidence>
<dbReference type="Proteomes" id="UP000824229">
    <property type="component" value="Unassembled WGS sequence"/>
</dbReference>
<comment type="caution">
    <text evidence="19">The sequence shown here is derived from an EMBL/GenBank/DDBJ whole genome shotgun (WGS) entry which is preliminary data.</text>
</comment>
<gene>
    <name evidence="19" type="primary">feoB</name>
    <name evidence="19" type="ORF">H9872_06525</name>
</gene>
<evidence type="ECO:0000256" key="8">
    <source>
        <dbReference type="ARBA" id="ARBA00022741"/>
    </source>
</evidence>
<keyword evidence="12 15" id="KW-0342">GTP-binding</keyword>
<keyword evidence="3 17" id="KW-0813">Transport</keyword>
<dbReference type="GO" id="GO:0005886">
    <property type="term" value="C:plasma membrane"/>
    <property type="evidence" value="ECO:0007669"/>
    <property type="project" value="UniProtKB-SubCell"/>
</dbReference>
<comment type="function">
    <text evidence="1 17">Probable transporter of a GTP-driven Fe(2+) uptake system.</text>
</comment>
<dbReference type="NCBIfam" id="TIGR00437">
    <property type="entry name" value="feoB"/>
    <property type="match status" value="1"/>
</dbReference>
<dbReference type="InterPro" id="IPR003373">
    <property type="entry name" value="Fe2_transport_prot-B"/>
</dbReference>
<organism evidence="19 20">
    <name type="scientific">Candidatus Cellulosilyticum pullistercoris</name>
    <dbReference type="NCBI Taxonomy" id="2838521"/>
    <lineage>
        <taxon>Bacteria</taxon>
        <taxon>Bacillati</taxon>
        <taxon>Bacillota</taxon>
        <taxon>Clostridia</taxon>
        <taxon>Lachnospirales</taxon>
        <taxon>Cellulosilyticaceae</taxon>
        <taxon>Cellulosilyticum</taxon>
    </lineage>
</organism>
<dbReference type="FunFam" id="3.40.50.300:FF:000426">
    <property type="entry name" value="Ferrous iron transport protein B"/>
    <property type="match status" value="1"/>
</dbReference>
<keyword evidence="13 17" id="KW-0472">Membrane</keyword>
<evidence type="ECO:0000256" key="6">
    <source>
        <dbReference type="ARBA" id="ARBA00022519"/>
    </source>
</evidence>
<keyword evidence="9 17" id="KW-1133">Transmembrane helix</keyword>
<evidence type="ECO:0000256" key="14">
    <source>
        <dbReference type="NCBIfam" id="TIGR00437"/>
    </source>
</evidence>
<dbReference type="GO" id="GO:0015093">
    <property type="term" value="F:ferrous iron transmembrane transporter activity"/>
    <property type="evidence" value="ECO:0007669"/>
    <property type="project" value="UniProtKB-UniRule"/>
</dbReference>
<dbReference type="InterPro" id="IPR005225">
    <property type="entry name" value="Small_GTP-bd"/>
</dbReference>
<feature type="domain" description="FeoB-type G" evidence="18">
    <location>
        <begin position="2"/>
        <end position="163"/>
    </location>
</feature>
<evidence type="ECO:0000256" key="9">
    <source>
        <dbReference type="ARBA" id="ARBA00022989"/>
    </source>
</evidence>
<accession>A0A9E2NNG2</accession>
<keyword evidence="10 17" id="KW-0408">Iron</keyword>
<feature type="binding site" evidence="15">
    <location>
        <begin position="34"/>
        <end position="38"/>
    </location>
    <ligand>
        <name>GTP</name>
        <dbReference type="ChEBI" id="CHEBI:37565"/>
        <label>1</label>
    </ligand>
</feature>
<dbReference type="AlphaFoldDB" id="A0A9E2NNG2"/>
<dbReference type="Pfam" id="PF07670">
    <property type="entry name" value="Gate"/>
    <property type="match status" value="2"/>
</dbReference>
<evidence type="ECO:0000256" key="15">
    <source>
        <dbReference type="PIRSR" id="PIRSR603373-1"/>
    </source>
</evidence>
<dbReference type="Pfam" id="PF07664">
    <property type="entry name" value="FeoB_C"/>
    <property type="match status" value="1"/>
</dbReference>
<dbReference type="Gene3D" id="3.40.50.300">
    <property type="entry name" value="P-loop containing nucleotide triphosphate hydrolases"/>
    <property type="match status" value="1"/>
</dbReference>
<evidence type="ECO:0000256" key="13">
    <source>
        <dbReference type="ARBA" id="ARBA00023136"/>
    </source>
</evidence>
<evidence type="ECO:0000256" key="1">
    <source>
        <dbReference type="ARBA" id="ARBA00003926"/>
    </source>
</evidence>
<dbReference type="NCBIfam" id="TIGR00231">
    <property type="entry name" value="small_GTP"/>
    <property type="match status" value="1"/>
</dbReference>
<keyword evidence="11" id="KW-0406">Ion transport</keyword>
<evidence type="ECO:0000256" key="17">
    <source>
        <dbReference type="RuleBase" id="RU362098"/>
    </source>
</evidence>
<evidence type="ECO:0000256" key="3">
    <source>
        <dbReference type="ARBA" id="ARBA00022448"/>
    </source>
</evidence>
<dbReference type="PANTHER" id="PTHR43185">
    <property type="entry name" value="FERROUS IRON TRANSPORT PROTEIN B"/>
    <property type="match status" value="1"/>
</dbReference>
<keyword evidence="8 15" id="KW-0547">Nucleotide-binding</keyword>
<dbReference type="InterPro" id="IPR027417">
    <property type="entry name" value="P-loop_NTPase"/>
</dbReference>
<keyword evidence="5 17" id="KW-0410">Iron transport</keyword>
<dbReference type="InterPro" id="IPR011640">
    <property type="entry name" value="Fe2_transport_prot_B_C"/>
</dbReference>
<feature type="binding site" evidence="16">
    <location>
        <position position="21"/>
    </location>
    <ligand>
        <name>Mg(2+)</name>
        <dbReference type="ChEBI" id="CHEBI:18420"/>
        <label>2</label>
    </ligand>
</feature>
<dbReference type="PROSITE" id="PS51711">
    <property type="entry name" value="G_FEOB"/>
    <property type="match status" value="1"/>
</dbReference>
<dbReference type="InterPro" id="IPR006073">
    <property type="entry name" value="GTP-bd"/>
</dbReference>
<feature type="binding site" evidence="16">
    <location>
        <position position="23"/>
    </location>
    <ligand>
        <name>Mg(2+)</name>
        <dbReference type="ChEBI" id="CHEBI:18420"/>
        <label>2</label>
    </ligand>
</feature>
<dbReference type="InterPro" id="IPR011642">
    <property type="entry name" value="Gate_dom"/>
</dbReference>
<dbReference type="EMBL" id="JAHLFQ010000145">
    <property type="protein sequence ID" value="MBU3804393.1"/>
    <property type="molecule type" value="Genomic_DNA"/>
</dbReference>
<evidence type="ECO:0000256" key="4">
    <source>
        <dbReference type="ARBA" id="ARBA00022475"/>
    </source>
</evidence>
<name>A0A9E2NNG2_9FIRM</name>
<dbReference type="SUPFAM" id="SSF52540">
    <property type="entry name" value="P-loop containing nucleoside triphosphate hydrolases"/>
    <property type="match status" value="1"/>
</dbReference>
<feature type="binding site" evidence="16">
    <location>
        <position position="24"/>
    </location>
    <ligand>
        <name>Mg(2+)</name>
        <dbReference type="ChEBI" id="CHEBI:18420"/>
        <label>2</label>
    </ligand>
</feature>
<feature type="transmembrane region" description="Helical" evidence="17">
    <location>
        <begin position="515"/>
        <end position="533"/>
    </location>
</feature>
<feature type="transmembrane region" description="Helical" evidence="17">
    <location>
        <begin position="427"/>
        <end position="450"/>
    </location>
</feature>
<keyword evidence="7 17" id="KW-0812">Transmembrane</keyword>
<dbReference type="InterPro" id="IPR030389">
    <property type="entry name" value="G_FEOB_dom"/>
</dbReference>
<feature type="transmembrane region" description="Helical" evidence="17">
    <location>
        <begin position="456"/>
        <end position="476"/>
    </location>
</feature>
<feature type="binding site" evidence="15">
    <location>
        <begin position="54"/>
        <end position="57"/>
    </location>
    <ligand>
        <name>GTP</name>
        <dbReference type="ChEBI" id="CHEBI:37565"/>
        <label>1</label>
    </ligand>
</feature>
<feature type="transmembrane region" description="Helical" evidence="17">
    <location>
        <begin position="398"/>
        <end position="415"/>
    </location>
</feature>
<evidence type="ECO:0000313" key="19">
    <source>
        <dbReference type="EMBL" id="MBU3804393.1"/>
    </source>
</evidence>
<feature type="transmembrane region" description="Helical" evidence="17">
    <location>
        <begin position="361"/>
        <end position="378"/>
    </location>
</feature>
<keyword evidence="6" id="KW-0997">Cell inner membrane</keyword>
<evidence type="ECO:0000256" key="2">
    <source>
        <dbReference type="ARBA" id="ARBA00004429"/>
    </source>
</evidence>
<evidence type="ECO:0000256" key="16">
    <source>
        <dbReference type="PIRSR" id="PIRSR603373-2"/>
    </source>
</evidence>